<evidence type="ECO:0000256" key="5">
    <source>
        <dbReference type="ARBA" id="ARBA00023157"/>
    </source>
</evidence>
<dbReference type="GO" id="GO:0006508">
    <property type="term" value="P:proteolysis"/>
    <property type="evidence" value="ECO:0000318"/>
    <property type="project" value="GO_Central"/>
</dbReference>
<evidence type="ECO:0000256" key="4">
    <source>
        <dbReference type="ARBA" id="ARBA00023136"/>
    </source>
</evidence>
<feature type="compositionally biased region" description="Pro residues" evidence="9">
    <location>
        <begin position="769"/>
        <end position="792"/>
    </location>
</feature>
<dbReference type="SUPFAM" id="SSF57552">
    <property type="entry name" value="Blood coagulation inhibitor (disintegrin)"/>
    <property type="match status" value="1"/>
</dbReference>
<dbReference type="InterPro" id="IPR002870">
    <property type="entry name" value="Peptidase_M12B_N"/>
</dbReference>
<dbReference type="OrthoDB" id="5951731at2759"/>
<dbReference type="Xenbase" id="XB-GENE-17330535">
    <property type="gene designation" value="XB990656.L"/>
</dbReference>
<feature type="disulfide bond" evidence="6">
    <location>
        <begin position="452"/>
        <end position="472"/>
    </location>
</feature>
<dbReference type="Pfam" id="PF08516">
    <property type="entry name" value="ADAM_CR"/>
    <property type="match status" value="1"/>
</dbReference>
<dbReference type="InterPro" id="IPR001762">
    <property type="entry name" value="Disintegrin_dom"/>
</dbReference>
<dbReference type="PRINTS" id="PR00289">
    <property type="entry name" value="DISINTEGRIN"/>
</dbReference>
<dbReference type="InterPro" id="IPR036436">
    <property type="entry name" value="Disintegrin_dom_sf"/>
</dbReference>
<keyword evidence="7" id="KW-0245">EGF-like domain</keyword>
<dbReference type="Bgee" id="108696100">
    <property type="expression patterns" value="Expressed in stomach and 13 other cell types or tissues"/>
</dbReference>
<feature type="compositionally biased region" description="Basic and acidic residues" evidence="9">
    <location>
        <begin position="712"/>
        <end position="721"/>
    </location>
</feature>
<keyword evidence="13" id="KW-0482">Metalloprotease</keyword>
<gene>
    <name evidence="13 14" type="primary">XB990656.L</name>
</gene>
<evidence type="ECO:0000256" key="7">
    <source>
        <dbReference type="PROSITE-ProRule" id="PRU00076"/>
    </source>
</evidence>
<evidence type="ECO:0000256" key="1">
    <source>
        <dbReference type="ARBA" id="ARBA00004479"/>
    </source>
</evidence>
<dbReference type="PANTHER" id="PTHR11905">
    <property type="entry name" value="ADAM A DISINTEGRIN AND METALLOPROTEASE DOMAIN"/>
    <property type="match status" value="1"/>
</dbReference>
<feature type="binding site" evidence="8">
    <location>
        <position position="331"/>
    </location>
    <ligand>
        <name>Zn(2+)</name>
        <dbReference type="ChEBI" id="CHEBI:29105"/>
        <note>catalytic</note>
    </ligand>
</feature>
<dbReference type="GeneID" id="108696100"/>
<evidence type="ECO:0000256" key="2">
    <source>
        <dbReference type="ARBA" id="ARBA00022692"/>
    </source>
</evidence>
<keyword evidence="13" id="KW-0378">Hydrolase</keyword>
<dbReference type="Pfam" id="PF01421">
    <property type="entry name" value="Reprolysin"/>
    <property type="match status" value="1"/>
</dbReference>
<evidence type="ECO:0000256" key="9">
    <source>
        <dbReference type="SAM" id="MobiDB-lite"/>
    </source>
</evidence>
<reference evidence="13" key="1">
    <citation type="submission" date="2025-08" db="UniProtKB">
        <authorList>
            <consortium name="RefSeq"/>
        </authorList>
    </citation>
    <scope>IDENTIFICATION</scope>
    <source>
        <strain evidence="13">J_2021</strain>
        <tissue evidence="13">Erythrocytes</tissue>
    </source>
</reference>
<keyword evidence="12" id="KW-1185">Reference proteome</keyword>
<keyword evidence="3 10" id="KW-1133">Transmembrane helix</keyword>
<dbReference type="InterPro" id="IPR018358">
    <property type="entry name" value="Disintegrin_CS"/>
</dbReference>
<dbReference type="GO" id="GO:0004222">
    <property type="term" value="F:metalloendopeptidase activity"/>
    <property type="evidence" value="ECO:0000318"/>
    <property type="project" value="GO_Central"/>
</dbReference>
<dbReference type="GO" id="GO:0005886">
    <property type="term" value="C:plasma membrane"/>
    <property type="evidence" value="ECO:0000318"/>
    <property type="project" value="GO_Central"/>
</dbReference>
<feature type="region of interest" description="Disordered" evidence="9">
    <location>
        <begin position="753"/>
        <end position="792"/>
    </location>
</feature>
<dbReference type="SMART" id="SM00050">
    <property type="entry name" value="DISIN"/>
    <property type="match status" value="1"/>
</dbReference>
<dbReference type="OMA" id="CENCRFR"/>
<dbReference type="GO" id="GO:0046872">
    <property type="term" value="F:metal ion binding"/>
    <property type="evidence" value="ECO:0007669"/>
    <property type="project" value="UniProtKB-KW"/>
</dbReference>
<dbReference type="RefSeq" id="XP_018080628.1">
    <property type="nucleotide sequence ID" value="XM_018225139.2"/>
</dbReference>
<dbReference type="InterPro" id="IPR006586">
    <property type="entry name" value="ADAM_Cys-rich"/>
</dbReference>
<keyword evidence="2 10" id="KW-0812">Transmembrane</keyword>
<feature type="chain" id="PRO_5043893101" evidence="11">
    <location>
        <begin position="22"/>
        <end position="792"/>
    </location>
</feature>
<dbReference type="InterPro" id="IPR001590">
    <property type="entry name" value="Peptidase_M12B"/>
</dbReference>
<evidence type="ECO:0000256" key="6">
    <source>
        <dbReference type="PROSITE-ProRule" id="PRU00068"/>
    </source>
</evidence>
<dbReference type="Gene3D" id="3.40.390.10">
    <property type="entry name" value="Collagenase (Catalytic Domain)"/>
    <property type="match status" value="1"/>
</dbReference>
<dbReference type="SMART" id="SM00608">
    <property type="entry name" value="ACR"/>
    <property type="match status" value="1"/>
</dbReference>
<evidence type="ECO:0000313" key="13">
    <source>
        <dbReference type="RefSeq" id="XP_018080628.1"/>
    </source>
</evidence>
<comment type="caution">
    <text evidence="7">Lacks conserved residue(s) required for the propagation of feature annotation.</text>
</comment>
<evidence type="ECO:0000256" key="11">
    <source>
        <dbReference type="SAM" id="SignalP"/>
    </source>
</evidence>
<feature type="transmembrane region" description="Helical" evidence="10">
    <location>
        <begin position="675"/>
        <end position="695"/>
    </location>
</feature>
<keyword evidence="4 10" id="KW-0472">Membrane</keyword>
<keyword evidence="5 7" id="KW-1015">Disulfide bond</keyword>
<evidence type="ECO:0000313" key="14">
    <source>
        <dbReference type="Xenbase" id="XB-GENE-17330535"/>
    </source>
</evidence>
<keyword evidence="13" id="KW-0645">Protease</keyword>
<dbReference type="CTD" id="108696100"/>
<dbReference type="PROSITE" id="PS01186">
    <property type="entry name" value="EGF_2"/>
    <property type="match status" value="1"/>
</dbReference>
<protein>
    <submittedName>
        <fullName evidence="13">Disintegrin and metalloproteinase domain-containing protein 9 isoform X1</fullName>
    </submittedName>
</protein>
<dbReference type="STRING" id="8355.A0A1L8FJ11"/>
<dbReference type="PaxDb" id="8355-A0A1L8FJ11"/>
<dbReference type="PROSITE" id="PS50214">
    <property type="entry name" value="DISINTEGRIN_2"/>
    <property type="match status" value="1"/>
</dbReference>
<dbReference type="FunFam" id="3.40.390.10:FF:000002">
    <property type="entry name" value="Disintegrin and metalloproteinase domain-containing protein 22"/>
    <property type="match status" value="1"/>
</dbReference>
<evidence type="ECO:0000313" key="12">
    <source>
        <dbReference type="Proteomes" id="UP000186698"/>
    </source>
</evidence>
<feature type="binding site" evidence="8">
    <location>
        <position position="335"/>
    </location>
    <ligand>
        <name>Zn(2+)</name>
        <dbReference type="ChEBI" id="CHEBI:29105"/>
        <note>catalytic</note>
    </ligand>
</feature>
<evidence type="ECO:0000256" key="8">
    <source>
        <dbReference type="PROSITE-ProRule" id="PRU00276"/>
    </source>
</evidence>
<dbReference type="Pfam" id="PF01562">
    <property type="entry name" value="Pep_M12B_propep"/>
    <property type="match status" value="1"/>
</dbReference>
<feature type="signal peptide" evidence="11">
    <location>
        <begin position="1"/>
        <end position="21"/>
    </location>
</feature>
<evidence type="ECO:0000256" key="3">
    <source>
        <dbReference type="ARBA" id="ARBA00022989"/>
    </source>
</evidence>
<accession>A0A1L8FJ11</accession>
<evidence type="ECO:0000256" key="10">
    <source>
        <dbReference type="SAM" id="Phobius"/>
    </source>
</evidence>
<feature type="compositionally biased region" description="Low complexity" evidence="9">
    <location>
        <begin position="722"/>
        <end position="731"/>
    </location>
</feature>
<dbReference type="InterPro" id="IPR024079">
    <property type="entry name" value="MetalloPept_cat_dom_sf"/>
</dbReference>
<proteinExistence type="predicted"/>
<dbReference type="SUPFAM" id="SSF55486">
    <property type="entry name" value="Metalloproteases ('zincins'), catalytic domain"/>
    <property type="match status" value="1"/>
</dbReference>
<dbReference type="FunFam" id="4.10.70.10:FF:000001">
    <property type="entry name" value="Disintegrin and metalloproteinase domain-containing protein 22"/>
    <property type="match status" value="1"/>
</dbReference>
<dbReference type="AlphaFoldDB" id="A0A1L8FJ11"/>
<dbReference type="KEGG" id="xla:108696100"/>
<name>A0A1L8FJ11_XENLA</name>
<comment type="subcellular location">
    <subcellularLocation>
        <location evidence="1">Membrane</location>
        <topology evidence="1">Single-pass type I membrane protein</topology>
    </subcellularLocation>
</comment>
<keyword evidence="8" id="KW-0862">Zinc</keyword>
<dbReference type="PROSITE" id="PS50026">
    <property type="entry name" value="EGF_3"/>
    <property type="match status" value="1"/>
</dbReference>
<dbReference type="PANTHER" id="PTHR11905:SF122">
    <property type="entry name" value="DISINTEGRIN AND METALLOPROTEINASE DOMAIN-CONTAINING PROTEIN 9"/>
    <property type="match status" value="1"/>
</dbReference>
<dbReference type="Proteomes" id="UP000186698">
    <property type="component" value="Chromosome 7L"/>
</dbReference>
<keyword evidence="8" id="KW-0479">Metal-binding</keyword>
<dbReference type="Pfam" id="PF00200">
    <property type="entry name" value="Disintegrin"/>
    <property type="match status" value="1"/>
</dbReference>
<feature type="binding site" evidence="8">
    <location>
        <position position="341"/>
    </location>
    <ligand>
        <name>Zn(2+)</name>
        <dbReference type="ChEBI" id="CHEBI:29105"/>
        <note>catalytic</note>
    </ligand>
</feature>
<dbReference type="PROSITE" id="PS50215">
    <property type="entry name" value="ADAM_MEPRO"/>
    <property type="match status" value="1"/>
</dbReference>
<dbReference type="CDD" id="cd04269">
    <property type="entry name" value="ZnMc_adamalysin_II_like"/>
    <property type="match status" value="1"/>
</dbReference>
<dbReference type="Gene3D" id="4.10.70.10">
    <property type="entry name" value="Disintegrin domain"/>
    <property type="match status" value="1"/>
</dbReference>
<feature type="region of interest" description="Disordered" evidence="9">
    <location>
        <begin position="709"/>
        <end position="740"/>
    </location>
</feature>
<dbReference type="AGR" id="Xenbase:XB-GENE-17330535"/>
<organism evidence="12 13">
    <name type="scientific">Xenopus laevis</name>
    <name type="common">African clawed frog</name>
    <dbReference type="NCBI Taxonomy" id="8355"/>
    <lineage>
        <taxon>Eukaryota</taxon>
        <taxon>Metazoa</taxon>
        <taxon>Chordata</taxon>
        <taxon>Craniata</taxon>
        <taxon>Vertebrata</taxon>
        <taxon>Euteleostomi</taxon>
        <taxon>Amphibia</taxon>
        <taxon>Batrachia</taxon>
        <taxon>Anura</taxon>
        <taxon>Pipoidea</taxon>
        <taxon>Pipidae</taxon>
        <taxon>Xenopodinae</taxon>
        <taxon>Xenopus</taxon>
        <taxon>Xenopus</taxon>
    </lineage>
</organism>
<feature type="disulfide bond" evidence="7">
    <location>
        <begin position="643"/>
        <end position="652"/>
    </location>
</feature>
<dbReference type="InterPro" id="IPR000742">
    <property type="entry name" value="EGF"/>
</dbReference>
<dbReference type="PROSITE" id="PS00427">
    <property type="entry name" value="DISINTEGRIN_1"/>
    <property type="match status" value="1"/>
</dbReference>
<feature type="active site" evidence="8">
    <location>
        <position position="332"/>
    </location>
</feature>
<sequence length="792" mass="87309">MWERALLPFLGLFFWGRIVSGFDEYEVVFPQLVGSRERRHLHQHYEEQWNDNLLYSVQTLKHKLLLKLQRNRGLVSPGFERFTYSKEAGFQVFNRTQLSHHCYYHGEVEGMNGTVLAFSTCDGLRGVMYMAEVHYGIEPVENATNGEHRLFQIPEPSSPSICGVGDLHTDGSNPPLPVHFRLQRTKRAVLTTTSYVELGVVVDNLRYQADKSNATAVEEETIRLINIVDSMFRYLNIRIVLTSLTIFDQSNPFDVQSGTAGDVLGRFSYWKDINKGLKRSDISHLLIGRGTYNGVIGMAFVGTVCSPSIGASISTFSVGKSLLAHAPVVAHELGHNLGMSHDDSTCPGAYIMHSTDIGAQSFSSCSANDFESLILRGGGTCLKNFPDPNQVLSIPTCGNNIVEAGEECDCGSPQECQNPCCNAATCRLTSGSQCAQGLCCESCKFKVAGTPCRTVADTCDLPEYCNGSHALCPADFYIMNGFPCNSSRNYCYSGVCQNYDAQCRDLFGKDTRKAVDQCFQQANLKGDKFGNCGINGDNYKKCSIADSLCGKLQCTGNPKPILNANVQSFYVNQSQNFLCVTAEFDLGTDVPDPGLVHQGTSCGDGMACANYSCVSATKMGYNCDVKAKCNDRGVCNNNGNCHCNDGWAPPYCDRSGYGGSIDSGPAHIDTSLRDGLLIFFLLVLPILIVIVVAYIKRDELQRRFCKRRNRQRRENERRREQQQQSNNTNRNVPPSTASNKPVTVLSDVFNISHNLPQRQPMPNMGSVPPAWPNPPPLRPPPPRPPPIQNPDA</sequence>
<dbReference type="InterPro" id="IPR034027">
    <property type="entry name" value="Reprolysin_adamalysin"/>
</dbReference>
<keyword evidence="11" id="KW-0732">Signal</keyword>